<keyword evidence="3" id="KW-1185">Reference proteome</keyword>
<reference evidence="2" key="1">
    <citation type="submission" date="2022-06" db="EMBL/GenBank/DDBJ databases">
        <title>Devosia sp. XJ19-45 genome assembly.</title>
        <authorList>
            <person name="Li B."/>
            <person name="Cai M."/>
            <person name="Nie G."/>
            <person name="Li W."/>
        </authorList>
    </citation>
    <scope>NUCLEOTIDE SEQUENCE</scope>
    <source>
        <strain evidence="2">XJ19-45</strain>
    </source>
</reference>
<dbReference type="Gene3D" id="3.30.1540.10">
    <property type="entry name" value="formyl-coa transferase, domain 3"/>
    <property type="match status" value="1"/>
</dbReference>
<accession>A0A9Q4FRA3</accession>
<dbReference type="Gene3D" id="3.40.50.10540">
    <property type="entry name" value="Crotonobetainyl-coa:carnitine coa-transferase, domain 1"/>
    <property type="match status" value="1"/>
</dbReference>
<dbReference type="Proteomes" id="UP001060275">
    <property type="component" value="Unassembled WGS sequence"/>
</dbReference>
<dbReference type="PANTHER" id="PTHR48207:SF3">
    <property type="entry name" value="SUCCINATE--HYDROXYMETHYLGLUTARATE COA-TRANSFERASE"/>
    <property type="match status" value="1"/>
</dbReference>
<dbReference type="Pfam" id="PF02515">
    <property type="entry name" value="CoA_transf_3"/>
    <property type="match status" value="1"/>
</dbReference>
<gene>
    <name evidence="2" type="ORF">NF348_02730</name>
</gene>
<dbReference type="SUPFAM" id="SSF89796">
    <property type="entry name" value="CoA-transferase family III (CaiB/BaiF)"/>
    <property type="match status" value="1"/>
</dbReference>
<proteinExistence type="predicted"/>
<name>A0A9Q4FRA3_9HYPH</name>
<dbReference type="RefSeq" id="WP_254672798.1">
    <property type="nucleotide sequence ID" value="NZ_JAMWDU010000001.1"/>
</dbReference>
<evidence type="ECO:0000256" key="1">
    <source>
        <dbReference type="ARBA" id="ARBA00022679"/>
    </source>
</evidence>
<dbReference type="AlphaFoldDB" id="A0A9Q4FRA3"/>
<dbReference type="InterPro" id="IPR050483">
    <property type="entry name" value="CoA-transferase_III_domain"/>
</dbReference>
<evidence type="ECO:0000313" key="2">
    <source>
        <dbReference type="EMBL" id="MCP8886012.1"/>
    </source>
</evidence>
<sequence length="392" mass="42424">MAQPLAGVRIADFSHVIAGPLATHFLCLLGAEVIKVEPPTGDVLRNYTQRRELRGMAEPFIGANAGKKSIVLDLKSDAGREAARRLIGTSDIVVENFRPGVIDRLGLGYEALRKDHPSLIFCSISGYGQSGPMRDYPAIDQIIQSVSGLMSLSGEPDSGPMRVGFPLVDTYSALLAAFAIQSAYIQRERDPERRGQYIDMSMLDASLVMMASVVNPLVISGTEPVRTGNRGFSLAPTADTFETSDAPITIGAVQQNQYERLCKALERPDLIADPRFVDGDSRIAHDTALQAELAAAFKTRTALEWEQILSDAGVPAGAVRPLREVLDLPQLKDRGLHLPIDVPNDAVGRTHILNAGFRFEHDGPGIDAPPPLLGQHTDEILAELGLRTPQQP</sequence>
<dbReference type="InterPro" id="IPR023606">
    <property type="entry name" value="CoA-Trfase_III_dom_1_sf"/>
</dbReference>
<comment type="caution">
    <text evidence="2">The sequence shown here is derived from an EMBL/GenBank/DDBJ whole genome shotgun (WGS) entry which is preliminary data.</text>
</comment>
<dbReference type="GO" id="GO:0008410">
    <property type="term" value="F:CoA-transferase activity"/>
    <property type="evidence" value="ECO:0007669"/>
    <property type="project" value="TreeGrafter"/>
</dbReference>
<protein>
    <submittedName>
        <fullName evidence="2">CoA transferase</fullName>
    </submittedName>
</protein>
<dbReference type="InterPro" id="IPR044855">
    <property type="entry name" value="CoA-Trfase_III_dom3_sf"/>
</dbReference>
<organism evidence="2 3">
    <name type="scientific">Devosia ureilytica</name>
    <dbReference type="NCBI Taxonomy" id="2952754"/>
    <lineage>
        <taxon>Bacteria</taxon>
        <taxon>Pseudomonadati</taxon>
        <taxon>Pseudomonadota</taxon>
        <taxon>Alphaproteobacteria</taxon>
        <taxon>Hyphomicrobiales</taxon>
        <taxon>Devosiaceae</taxon>
        <taxon>Devosia</taxon>
    </lineage>
</organism>
<evidence type="ECO:0000313" key="3">
    <source>
        <dbReference type="Proteomes" id="UP001060275"/>
    </source>
</evidence>
<keyword evidence="1 2" id="KW-0808">Transferase</keyword>
<dbReference type="InterPro" id="IPR003673">
    <property type="entry name" value="CoA-Trfase_fam_III"/>
</dbReference>
<dbReference type="EMBL" id="JAMWDU010000001">
    <property type="protein sequence ID" value="MCP8886012.1"/>
    <property type="molecule type" value="Genomic_DNA"/>
</dbReference>
<dbReference type="PANTHER" id="PTHR48207">
    <property type="entry name" value="SUCCINATE--HYDROXYMETHYLGLUTARATE COA-TRANSFERASE"/>
    <property type="match status" value="1"/>
</dbReference>